<dbReference type="EMBL" id="CP059667">
    <property type="protein sequence ID" value="QRW23252.1"/>
    <property type="molecule type" value="Genomic_DNA"/>
</dbReference>
<dbReference type="InterPro" id="IPR044066">
    <property type="entry name" value="TRIAD_supradom"/>
</dbReference>
<comment type="catalytic activity">
    <reaction evidence="1">
        <text>[E2 ubiquitin-conjugating enzyme]-S-ubiquitinyl-L-cysteine + [acceptor protein]-L-lysine = [E2 ubiquitin-conjugating enzyme]-L-cysteine + [acceptor protein]-N(6)-ubiquitinyl-L-lysine.</text>
        <dbReference type="EC" id="2.3.2.31"/>
    </reaction>
</comment>
<feature type="compositionally biased region" description="Polar residues" evidence="9">
    <location>
        <begin position="220"/>
        <end position="234"/>
    </location>
</feature>
<dbReference type="Proteomes" id="UP000650533">
    <property type="component" value="Chromosome 10"/>
</dbReference>
<evidence type="ECO:0000256" key="2">
    <source>
        <dbReference type="ARBA" id="ARBA00012251"/>
    </source>
</evidence>
<dbReference type="AlphaFoldDB" id="A0A8H8P431"/>
<evidence type="ECO:0000256" key="4">
    <source>
        <dbReference type="ARBA" id="ARBA00022723"/>
    </source>
</evidence>
<dbReference type="GO" id="GO:0061630">
    <property type="term" value="F:ubiquitin protein ligase activity"/>
    <property type="evidence" value="ECO:0007669"/>
    <property type="project" value="UniProtKB-EC"/>
</dbReference>
<dbReference type="InterPro" id="IPR002867">
    <property type="entry name" value="IBR_dom"/>
</dbReference>
<proteinExistence type="predicted"/>
<dbReference type="GO" id="GO:0008270">
    <property type="term" value="F:zinc ion binding"/>
    <property type="evidence" value="ECO:0007669"/>
    <property type="project" value="UniProtKB-KW"/>
</dbReference>
<keyword evidence="8" id="KW-0862">Zinc</keyword>
<dbReference type="Pfam" id="PF22191">
    <property type="entry name" value="IBR_1"/>
    <property type="match status" value="1"/>
</dbReference>
<evidence type="ECO:0000256" key="9">
    <source>
        <dbReference type="SAM" id="MobiDB-lite"/>
    </source>
</evidence>
<keyword evidence="6" id="KW-0863">Zinc-finger</keyword>
<keyword evidence="7" id="KW-0833">Ubl conjugation pathway</keyword>
<feature type="region of interest" description="Disordered" evidence="9">
    <location>
        <begin position="197"/>
        <end position="234"/>
    </location>
</feature>
<evidence type="ECO:0000313" key="12">
    <source>
        <dbReference type="Proteomes" id="UP000650533"/>
    </source>
</evidence>
<protein>
    <recommendedName>
        <fullName evidence="2">RBR-type E3 ubiquitin transferase</fullName>
        <ecNumber evidence="2">2.3.2.31</ecNumber>
    </recommendedName>
</protein>
<keyword evidence="5" id="KW-0677">Repeat</keyword>
<dbReference type="SMART" id="SM00647">
    <property type="entry name" value="IBR"/>
    <property type="match status" value="1"/>
</dbReference>
<dbReference type="GeneID" id="67030567"/>
<evidence type="ECO:0000256" key="5">
    <source>
        <dbReference type="ARBA" id="ARBA00022737"/>
    </source>
</evidence>
<evidence type="ECO:0000313" key="11">
    <source>
        <dbReference type="EMBL" id="QRW23252.1"/>
    </source>
</evidence>
<evidence type="ECO:0000256" key="3">
    <source>
        <dbReference type="ARBA" id="ARBA00022679"/>
    </source>
</evidence>
<evidence type="ECO:0000256" key="7">
    <source>
        <dbReference type="ARBA" id="ARBA00022786"/>
    </source>
</evidence>
<dbReference type="PROSITE" id="PS00518">
    <property type="entry name" value="ZF_RING_1"/>
    <property type="match status" value="1"/>
</dbReference>
<sequence length="460" mass="51541">MCSRGQIHDKGAASPLVICRYCDARTCFTHQVLWHKGLTCRQYSIQAKRRQEIHANEEYIGAHTKRCPNPTCGRPIEKAQGCDHMTCRKPGGCGHEFCWDCLADYGPIRLQGNHRHKPGCRHYTGGSSNEFAEVTALTVVEGLRARPIRQRPTLINRRVNLDNLTGPFTHARPVAAEHPHLTVRDAGRMVLQAEANGMHNQQPPGPVTSLVRARDRSLDDSQGNGSRPATSMNNGEGMCCKHSVYRLIDNNPAIYGHPVPPLSHSPPRSMMDALGSRSEDEYFTISLNPFVSSETKKWSLPPEQVLLSRSTVTYRGRNAYKSKRADAYQQPPPTQVCEICLETRDLLCPTSLCTHESNVCESCLQEYVIHAVKIMGQTRLVCPGFRCKEVLGQEDVVKSIREDKDCLDRKALIIITRIVDIIPQLELPQTLQRHLGDTIKHLSGTECHPHVAPLIEQYDV</sequence>
<reference evidence="11" key="1">
    <citation type="submission" date="2020-05" db="EMBL/GenBank/DDBJ databases">
        <title>Evolutionary and genomic comparisons of hybrid uninucleate and nonhybrid Rhizoctonia fungi.</title>
        <authorList>
            <person name="Li C."/>
            <person name="Chen X."/>
        </authorList>
    </citation>
    <scope>NUCLEOTIDE SEQUENCE</scope>
    <source>
        <strain evidence="11">AG-1 IA</strain>
    </source>
</reference>
<evidence type="ECO:0000259" key="10">
    <source>
        <dbReference type="PROSITE" id="PS51873"/>
    </source>
</evidence>
<dbReference type="SUPFAM" id="SSF57850">
    <property type="entry name" value="RING/U-box"/>
    <property type="match status" value="2"/>
</dbReference>
<keyword evidence="3" id="KW-0808">Transferase</keyword>
<evidence type="ECO:0000256" key="8">
    <source>
        <dbReference type="ARBA" id="ARBA00022833"/>
    </source>
</evidence>
<feature type="domain" description="RING-type" evidence="10">
    <location>
        <begin position="1"/>
        <end position="120"/>
    </location>
</feature>
<dbReference type="Gene3D" id="3.30.40.10">
    <property type="entry name" value="Zinc/RING finger domain, C3HC4 (zinc finger)"/>
    <property type="match status" value="1"/>
</dbReference>
<dbReference type="KEGG" id="rsx:RhiXN_08288"/>
<dbReference type="Gene3D" id="1.20.120.1750">
    <property type="match status" value="1"/>
</dbReference>
<dbReference type="CDD" id="cd20335">
    <property type="entry name" value="BRcat_RBR"/>
    <property type="match status" value="1"/>
</dbReference>
<dbReference type="InterPro" id="IPR031127">
    <property type="entry name" value="E3_UB_ligase_RBR"/>
</dbReference>
<dbReference type="GO" id="GO:0016567">
    <property type="term" value="P:protein ubiquitination"/>
    <property type="evidence" value="ECO:0007669"/>
    <property type="project" value="InterPro"/>
</dbReference>
<dbReference type="PROSITE" id="PS51873">
    <property type="entry name" value="TRIAD"/>
    <property type="match status" value="1"/>
</dbReference>
<organism evidence="11 12">
    <name type="scientific">Rhizoctonia solani</name>
    <dbReference type="NCBI Taxonomy" id="456999"/>
    <lineage>
        <taxon>Eukaryota</taxon>
        <taxon>Fungi</taxon>
        <taxon>Dikarya</taxon>
        <taxon>Basidiomycota</taxon>
        <taxon>Agaricomycotina</taxon>
        <taxon>Agaricomycetes</taxon>
        <taxon>Cantharellales</taxon>
        <taxon>Ceratobasidiaceae</taxon>
        <taxon>Rhizoctonia</taxon>
    </lineage>
</organism>
<evidence type="ECO:0000256" key="1">
    <source>
        <dbReference type="ARBA" id="ARBA00001798"/>
    </source>
</evidence>
<evidence type="ECO:0000256" key="6">
    <source>
        <dbReference type="ARBA" id="ARBA00022771"/>
    </source>
</evidence>
<gene>
    <name evidence="11" type="ORF">RhiXN_08288</name>
</gene>
<dbReference type="PANTHER" id="PTHR11685">
    <property type="entry name" value="RBR FAMILY RING FINGER AND IBR DOMAIN-CONTAINING"/>
    <property type="match status" value="1"/>
</dbReference>
<accession>A0A8H8P431</accession>
<dbReference type="InterPro" id="IPR013083">
    <property type="entry name" value="Znf_RING/FYVE/PHD"/>
</dbReference>
<dbReference type="RefSeq" id="XP_043183489.1">
    <property type="nucleotide sequence ID" value="XM_043328104.1"/>
</dbReference>
<name>A0A8H8P431_9AGAM</name>
<dbReference type="EC" id="2.3.2.31" evidence="2"/>
<keyword evidence="4" id="KW-0479">Metal-binding</keyword>
<dbReference type="InterPro" id="IPR017907">
    <property type="entry name" value="Znf_RING_CS"/>
</dbReference>